<dbReference type="GO" id="GO:0032050">
    <property type="term" value="F:clathrin heavy chain binding"/>
    <property type="evidence" value="ECO:0007669"/>
    <property type="project" value="TreeGrafter"/>
</dbReference>
<dbReference type="Gene3D" id="1.20.58.150">
    <property type="entry name" value="ANTH domain"/>
    <property type="match status" value="1"/>
</dbReference>
<dbReference type="EMBL" id="VIEB01000147">
    <property type="protein sequence ID" value="TQE03989.1"/>
    <property type="molecule type" value="Genomic_DNA"/>
</dbReference>
<gene>
    <name evidence="2" type="ORF">C1H46_010360</name>
</gene>
<dbReference type="GO" id="GO:0000149">
    <property type="term" value="F:SNARE binding"/>
    <property type="evidence" value="ECO:0007669"/>
    <property type="project" value="TreeGrafter"/>
</dbReference>
<dbReference type="GO" id="GO:0005905">
    <property type="term" value="C:clathrin-coated pit"/>
    <property type="evidence" value="ECO:0007669"/>
    <property type="project" value="TreeGrafter"/>
</dbReference>
<protein>
    <recommendedName>
        <fullName evidence="1">AP180 N-terminal homology (ANTH) domain-containing protein</fullName>
    </recommendedName>
</protein>
<keyword evidence="3" id="KW-1185">Reference proteome</keyword>
<dbReference type="GO" id="GO:0030136">
    <property type="term" value="C:clathrin-coated vesicle"/>
    <property type="evidence" value="ECO:0007669"/>
    <property type="project" value="InterPro"/>
</dbReference>
<dbReference type="AlphaFoldDB" id="A0A540MZ04"/>
<sequence>MRLRYPMRRRKQSLNFLARLVRLRWLRSAKMAHLQRLLDRFLATRPTGLAKNSRLVLVAVYLLVRESFQLYADICEVLAVLLESRLR</sequence>
<dbReference type="InterPro" id="IPR011417">
    <property type="entry name" value="ANTH_dom"/>
</dbReference>
<name>A0A540MZ04_MALBA</name>
<dbReference type="PANTHER" id="PTHR22951">
    <property type="entry name" value="CLATHRIN ASSEMBLY PROTEIN"/>
    <property type="match status" value="1"/>
</dbReference>
<dbReference type="GO" id="GO:0006900">
    <property type="term" value="P:vesicle budding from membrane"/>
    <property type="evidence" value="ECO:0007669"/>
    <property type="project" value="TreeGrafter"/>
</dbReference>
<dbReference type="GO" id="GO:0048268">
    <property type="term" value="P:clathrin coat assembly"/>
    <property type="evidence" value="ECO:0007669"/>
    <property type="project" value="InterPro"/>
</dbReference>
<comment type="caution">
    <text evidence="2">The sequence shown here is derived from an EMBL/GenBank/DDBJ whole genome shotgun (WGS) entry which is preliminary data.</text>
</comment>
<dbReference type="STRING" id="106549.A0A540MZ04"/>
<evidence type="ECO:0000313" key="2">
    <source>
        <dbReference type="EMBL" id="TQE03989.1"/>
    </source>
</evidence>
<dbReference type="Pfam" id="PF07651">
    <property type="entry name" value="ANTH"/>
    <property type="match status" value="1"/>
</dbReference>
<evidence type="ECO:0000313" key="3">
    <source>
        <dbReference type="Proteomes" id="UP000315295"/>
    </source>
</evidence>
<dbReference type="Proteomes" id="UP000315295">
    <property type="component" value="Unassembled WGS sequence"/>
</dbReference>
<dbReference type="InterPro" id="IPR014712">
    <property type="entry name" value="ANTH_dom_sf"/>
</dbReference>
<dbReference type="SUPFAM" id="SSF89009">
    <property type="entry name" value="GAT-like domain"/>
    <property type="match status" value="1"/>
</dbReference>
<feature type="domain" description="AP180 N-terminal homology (ANTH)" evidence="1">
    <location>
        <begin position="30"/>
        <end position="84"/>
    </location>
</feature>
<reference evidence="2 3" key="1">
    <citation type="journal article" date="2019" name="G3 (Bethesda)">
        <title>Sequencing of a Wild Apple (Malus baccata) Genome Unravels the Differences Between Cultivated and Wild Apple Species Regarding Disease Resistance and Cold Tolerance.</title>
        <authorList>
            <person name="Chen X."/>
        </authorList>
    </citation>
    <scope>NUCLEOTIDE SEQUENCE [LARGE SCALE GENOMIC DNA]</scope>
    <source>
        <strain evidence="3">cv. Shandingzi</strain>
        <tissue evidence="2">Leaves</tissue>
    </source>
</reference>
<dbReference type="GO" id="GO:0072583">
    <property type="term" value="P:clathrin-dependent endocytosis"/>
    <property type="evidence" value="ECO:0007669"/>
    <property type="project" value="InterPro"/>
</dbReference>
<dbReference type="PANTHER" id="PTHR22951:SF13">
    <property type="entry name" value="ASSEMBLY PROTEIN, PUTATIVE, EXPRESSED-RELATED"/>
    <property type="match status" value="1"/>
</dbReference>
<organism evidence="2 3">
    <name type="scientific">Malus baccata</name>
    <name type="common">Siberian crab apple</name>
    <name type="synonym">Pyrus baccata</name>
    <dbReference type="NCBI Taxonomy" id="106549"/>
    <lineage>
        <taxon>Eukaryota</taxon>
        <taxon>Viridiplantae</taxon>
        <taxon>Streptophyta</taxon>
        <taxon>Embryophyta</taxon>
        <taxon>Tracheophyta</taxon>
        <taxon>Spermatophyta</taxon>
        <taxon>Magnoliopsida</taxon>
        <taxon>eudicotyledons</taxon>
        <taxon>Gunneridae</taxon>
        <taxon>Pentapetalae</taxon>
        <taxon>rosids</taxon>
        <taxon>fabids</taxon>
        <taxon>Rosales</taxon>
        <taxon>Rosaceae</taxon>
        <taxon>Amygdaloideae</taxon>
        <taxon>Maleae</taxon>
        <taxon>Malus</taxon>
    </lineage>
</organism>
<dbReference type="InterPro" id="IPR045192">
    <property type="entry name" value="AP180-like"/>
</dbReference>
<dbReference type="GO" id="GO:0005546">
    <property type="term" value="F:phosphatidylinositol-4,5-bisphosphate binding"/>
    <property type="evidence" value="ECO:0007669"/>
    <property type="project" value="TreeGrafter"/>
</dbReference>
<dbReference type="GO" id="GO:0005545">
    <property type="term" value="F:1-phosphatidylinositol binding"/>
    <property type="evidence" value="ECO:0007669"/>
    <property type="project" value="InterPro"/>
</dbReference>
<accession>A0A540MZ04</accession>
<evidence type="ECO:0000259" key="1">
    <source>
        <dbReference type="Pfam" id="PF07651"/>
    </source>
</evidence>
<proteinExistence type="predicted"/>